<dbReference type="InterPro" id="IPR002401">
    <property type="entry name" value="Cyt_P450_E_grp-I"/>
</dbReference>
<name>A0A1L9SHF4_9EURO</name>
<keyword evidence="7" id="KW-0812">Transmembrane</keyword>
<evidence type="ECO:0000256" key="7">
    <source>
        <dbReference type="SAM" id="Phobius"/>
    </source>
</evidence>
<dbReference type="AlphaFoldDB" id="A0A1L9SHF4"/>
<keyword evidence="7" id="KW-1133">Transmembrane helix</keyword>
<dbReference type="InterPro" id="IPR017972">
    <property type="entry name" value="Cyt_P450_CS"/>
</dbReference>
<feature type="binding site" description="axial binding residue" evidence="5">
    <location>
        <position position="446"/>
    </location>
    <ligand>
        <name>heme</name>
        <dbReference type="ChEBI" id="CHEBI:30413"/>
    </ligand>
    <ligandPart>
        <name>Fe</name>
        <dbReference type="ChEBI" id="CHEBI:18248"/>
    </ligandPart>
</feature>
<evidence type="ECO:0000256" key="4">
    <source>
        <dbReference type="ARBA" id="ARBA00023004"/>
    </source>
</evidence>
<organism evidence="8 9">
    <name type="scientific">Penicilliopsis zonata CBS 506.65</name>
    <dbReference type="NCBI Taxonomy" id="1073090"/>
    <lineage>
        <taxon>Eukaryota</taxon>
        <taxon>Fungi</taxon>
        <taxon>Dikarya</taxon>
        <taxon>Ascomycota</taxon>
        <taxon>Pezizomycotina</taxon>
        <taxon>Eurotiomycetes</taxon>
        <taxon>Eurotiomycetidae</taxon>
        <taxon>Eurotiales</taxon>
        <taxon>Aspergillaceae</taxon>
        <taxon>Penicilliopsis</taxon>
    </lineage>
</organism>
<keyword evidence="5 6" id="KW-0349">Heme</keyword>
<dbReference type="PRINTS" id="PR00463">
    <property type="entry name" value="EP450I"/>
</dbReference>
<dbReference type="InterPro" id="IPR036396">
    <property type="entry name" value="Cyt_P450_sf"/>
</dbReference>
<proteinExistence type="inferred from homology"/>
<feature type="transmembrane region" description="Helical" evidence="7">
    <location>
        <begin position="6"/>
        <end position="29"/>
    </location>
</feature>
<dbReference type="VEuPathDB" id="FungiDB:ASPZODRAFT_152015"/>
<dbReference type="InterPro" id="IPR050121">
    <property type="entry name" value="Cytochrome_P450_monoxygenase"/>
</dbReference>
<evidence type="ECO:0000256" key="5">
    <source>
        <dbReference type="PIRSR" id="PIRSR602401-1"/>
    </source>
</evidence>
<keyword evidence="4 5" id="KW-0408">Iron</keyword>
<dbReference type="OrthoDB" id="1470350at2759"/>
<dbReference type="PRINTS" id="PR00385">
    <property type="entry name" value="P450"/>
</dbReference>
<keyword evidence="6" id="KW-0503">Monooxygenase</keyword>
<dbReference type="GO" id="GO:0016705">
    <property type="term" value="F:oxidoreductase activity, acting on paired donors, with incorporation or reduction of molecular oxygen"/>
    <property type="evidence" value="ECO:0007669"/>
    <property type="project" value="InterPro"/>
</dbReference>
<dbReference type="CDD" id="cd11070">
    <property type="entry name" value="CYP56-like"/>
    <property type="match status" value="1"/>
</dbReference>
<dbReference type="PANTHER" id="PTHR24305:SF223">
    <property type="entry name" value="CYTOCHROME P450-DIT2"/>
    <property type="match status" value="1"/>
</dbReference>
<evidence type="ECO:0000256" key="1">
    <source>
        <dbReference type="ARBA" id="ARBA00001971"/>
    </source>
</evidence>
<comment type="cofactor">
    <cofactor evidence="1 5">
        <name>heme</name>
        <dbReference type="ChEBI" id="CHEBI:30413"/>
    </cofactor>
</comment>
<dbReference type="EMBL" id="KV878342">
    <property type="protein sequence ID" value="OJJ46526.1"/>
    <property type="molecule type" value="Genomic_DNA"/>
</dbReference>
<keyword evidence="2 5" id="KW-0479">Metal-binding</keyword>
<dbReference type="RefSeq" id="XP_022581036.1">
    <property type="nucleotide sequence ID" value="XM_022725805.1"/>
</dbReference>
<keyword evidence="7" id="KW-0472">Membrane</keyword>
<dbReference type="Proteomes" id="UP000184188">
    <property type="component" value="Unassembled WGS sequence"/>
</dbReference>
<evidence type="ECO:0000256" key="6">
    <source>
        <dbReference type="RuleBase" id="RU000461"/>
    </source>
</evidence>
<protein>
    <submittedName>
        <fullName evidence="8">Uncharacterized protein</fullName>
    </submittedName>
</protein>
<keyword evidence="9" id="KW-1185">Reference proteome</keyword>
<evidence type="ECO:0000313" key="8">
    <source>
        <dbReference type="EMBL" id="OJJ46526.1"/>
    </source>
</evidence>
<dbReference type="Gene3D" id="1.10.630.10">
    <property type="entry name" value="Cytochrome P450"/>
    <property type="match status" value="1"/>
</dbReference>
<dbReference type="InterPro" id="IPR001128">
    <property type="entry name" value="Cyt_P450"/>
</dbReference>
<dbReference type="GeneID" id="34612269"/>
<dbReference type="GO" id="GO:0020037">
    <property type="term" value="F:heme binding"/>
    <property type="evidence" value="ECO:0007669"/>
    <property type="project" value="InterPro"/>
</dbReference>
<dbReference type="PANTHER" id="PTHR24305">
    <property type="entry name" value="CYTOCHROME P450"/>
    <property type="match status" value="1"/>
</dbReference>
<sequence>MLLTLFLTLTWPPLLLGLCAVLLSLYYLFLQPPTHPRNIPHLPFWVTLLPLFHDVDQQVTFQKYIRAPLEKHGAIKIFFGGQWNVIIQRSTYLTEVFRNERVFQKMGNQKKIPHSVLADFLGDNIISSRGDDWLLYRRLIKPGLSSQFNPIPICENATNLCGIFLQAQGRAGGQGVTVQGILQRYSSANLLQGVLGVPELGAQMMAMEDAVPLYSIQMDLKKYLFHPIFMSFPVLDYWLGSLIPSRVKARQLVQEFSGELQTQVLQGQADSVARSLVQAKRDGLLTAKQFRDNLNVLYVAGQENPQLLLISSLYLLGKYPQVQARLRDEIRKLPIDDLHQGPWDTLPYLTATILECLRLFPPIGQLINRRVSSSVLLGDGHIHLPPGTYVGYNSYGTNRDPAAWGPTADEFLPERWGSSHEEIAHRYQRAKAQAEFISFHGGLRACLGERFALLEMHISLFILVQRLTWVLDPQWPDRMTPAGPLHPRGLRLVFSALEA</sequence>
<dbReference type="STRING" id="1073090.A0A1L9SHF4"/>
<comment type="similarity">
    <text evidence="6">Belongs to the cytochrome P450 family.</text>
</comment>
<evidence type="ECO:0000256" key="3">
    <source>
        <dbReference type="ARBA" id="ARBA00023002"/>
    </source>
</evidence>
<keyword evidence="3 6" id="KW-0560">Oxidoreductase</keyword>
<dbReference type="PROSITE" id="PS00086">
    <property type="entry name" value="CYTOCHROME_P450"/>
    <property type="match status" value="1"/>
</dbReference>
<dbReference type="SUPFAM" id="SSF48264">
    <property type="entry name" value="Cytochrome P450"/>
    <property type="match status" value="1"/>
</dbReference>
<reference evidence="9" key="1">
    <citation type="journal article" date="2017" name="Genome Biol.">
        <title>Comparative genomics reveals high biological diversity and specific adaptations in the industrially and medically important fungal genus Aspergillus.</title>
        <authorList>
            <person name="de Vries R.P."/>
            <person name="Riley R."/>
            <person name="Wiebenga A."/>
            <person name="Aguilar-Osorio G."/>
            <person name="Amillis S."/>
            <person name="Uchima C.A."/>
            <person name="Anderluh G."/>
            <person name="Asadollahi M."/>
            <person name="Askin M."/>
            <person name="Barry K."/>
            <person name="Battaglia E."/>
            <person name="Bayram O."/>
            <person name="Benocci T."/>
            <person name="Braus-Stromeyer S.A."/>
            <person name="Caldana C."/>
            <person name="Canovas D."/>
            <person name="Cerqueira G.C."/>
            <person name="Chen F."/>
            <person name="Chen W."/>
            <person name="Choi C."/>
            <person name="Clum A."/>
            <person name="Dos Santos R.A."/>
            <person name="Damasio A.R."/>
            <person name="Diallinas G."/>
            <person name="Emri T."/>
            <person name="Fekete E."/>
            <person name="Flipphi M."/>
            <person name="Freyberg S."/>
            <person name="Gallo A."/>
            <person name="Gournas C."/>
            <person name="Habgood R."/>
            <person name="Hainaut M."/>
            <person name="Harispe M.L."/>
            <person name="Henrissat B."/>
            <person name="Hilden K.S."/>
            <person name="Hope R."/>
            <person name="Hossain A."/>
            <person name="Karabika E."/>
            <person name="Karaffa L."/>
            <person name="Karanyi Z."/>
            <person name="Krasevec N."/>
            <person name="Kuo A."/>
            <person name="Kusch H."/>
            <person name="LaButti K."/>
            <person name="Lagendijk E.L."/>
            <person name="Lapidus A."/>
            <person name="Levasseur A."/>
            <person name="Lindquist E."/>
            <person name="Lipzen A."/>
            <person name="Logrieco A.F."/>
            <person name="MacCabe A."/>
            <person name="Maekelae M.R."/>
            <person name="Malavazi I."/>
            <person name="Melin P."/>
            <person name="Meyer V."/>
            <person name="Mielnichuk N."/>
            <person name="Miskei M."/>
            <person name="Molnar A.P."/>
            <person name="Mule G."/>
            <person name="Ngan C.Y."/>
            <person name="Orejas M."/>
            <person name="Orosz E."/>
            <person name="Ouedraogo J.P."/>
            <person name="Overkamp K.M."/>
            <person name="Park H.-S."/>
            <person name="Perrone G."/>
            <person name="Piumi F."/>
            <person name="Punt P.J."/>
            <person name="Ram A.F."/>
            <person name="Ramon A."/>
            <person name="Rauscher S."/>
            <person name="Record E."/>
            <person name="Riano-Pachon D.M."/>
            <person name="Robert V."/>
            <person name="Roehrig J."/>
            <person name="Ruller R."/>
            <person name="Salamov A."/>
            <person name="Salih N.S."/>
            <person name="Samson R.A."/>
            <person name="Sandor E."/>
            <person name="Sanguinetti M."/>
            <person name="Schuetze T."/>
            <person name="Sepcic K."/>
            <person name="Shelest E."/>
            <person name="Sherlock G."/>
            <person name="Sophianopoulou V."/>
            <person name="Squina F.M."/>
            <person name="Sun H."/>
            <person name="Susca A."/>
            <person name="Todd R.B."/>
            <person name="Tsang A."/>
            <person name="Unkles S.E."/>
            <person name="van de Wiele N."/>
            <person name="van Rossen-Uffink D."/>
            <person name="Oliveira J.V."/>
            <person name="Vesth T.C."/>
            <person name="Visser J."/>
            <person name="Yu J.-H."/>
            <person name="Zhou M."/>
            <person name="Andersen M.R."/>
            <person name="Archer D.B."/>
            <person name="Baker S.E."/>
            <person name="Benoit I."/>
            <person name="Brakhage A.A."/>
            <person name="Braus G.H."/>
            <person name="Fischer R."/>
            <person name="Frisvad J.C."/>
            <person name="Goldman G.H."/>
            <person name="Houbraken J."/>
            <person name="Oakley B."/>
            <person name="Pocsi I."/>
            <person name="Scazzocchio C."/>
            <person name="Seiboth B."/>
            <person name="vanKuyk P.A."/>
            <person name="Wortman J."/>
            <person name="Dyer P.S."/>
            <person name="Grigoriev I.V."/>
        </authorList>
    </citation>
    <scope>NUCLEOTIDE SEQUENCE [LARGE SCALE GENOMIC DNA]</scope>
    <source>
        <strain evidence="9">CBS 506.65</strain>
    </source>
</reference>
<dbReference type="GO" id="GO:0005506">
    <property type="term" value="F:iron ion binding"/>
    <property type="evidence" value="ECO:0007669"/>
    <property type="project" value="InterPro"/>
</dbReference>
<dbReference type="Pfam" id="PF00067">
    <property type="entry name" value="p450"/>
    <property type="match status" value="1"/>
</dbReference>
<evidence type="ECO:0000256" key="2">
    <source>
        <dbReference type="ARBA" id="ARBA00022723"/>
    </source>
</evidence>
<dbReference type="GO" id="GO:0004497">
    <property type="term" value="F:monooxygenase activity"/>
    <property type="evidence" value="ECO:0007669"/>
    <property type="project" value="UniProtKB-KW"/>
</dbReference>
<gene>
    <name evidence="8" type="ORF">ASPZODRAFT_152015</name>
</gene>
<evidence type="ECO:0000313" key="9">
    <source>
        <dbReference type="Proteomes" id="UP000184188"/>
    </source>
</evidence>
<accession>A0A1L9SHF4</accession>